<protein>
    <submittedName>
        <fullName evidence="2">Uncharacterized protein</fullName>
    </submittedName>
</protein>
<dbReference type="Proteomes" id="UP001152888">
    <property type="component" value="Unassembled WGS sequence"/>
</dbReference>
<gene>
    <name evidence="2" type="ORF">ACAOBT_LOCUS23548</name>
</gene>
<keyword evidence="3" id="KW-1185">Reference proteome</keyword>
<dbReference type="EMBL" id="CAKOFQ010007279">
    <property type="protein sequence ID" value="CAH1997132.1"/>
    <property type="molecule type" value="Genomic_DNA"/>
</dbReference>
<feature type="compositionally biased region" description="Basic and acidic residues" evidence="1">
    <location>
        <begin position="98"/>
        <end position="111"/>
    </location>
</feature>
<evidence type="ECO:0000256" key="1">
    <source>
        <dbReference type="SAM" id="MobiDB-lite"/>
    </source>
</evidence>
<proteinExistence type="predicted"/>
<sequence length="120" mass="13599">MSFSSTLQSVKDEHWDGVNQVKMENQLVVSVKSEKPEAEQTVKNTKIENMDTLMLNEEFDIKCECEDAIFDRIKVEEKLEPGLEADSAADTVNQMKMESQESDKLEEKPDLRSVGATSQI</sequence>
<evidence type="ECO:0000313" key="3">
    <source>
        <dbReference type="Proteomes" id="UP001152888"/>
    </source>
</evidence>
<feature type="region of interest" description="Disordered" evidence="1">
    <location>
        <begin position="84"/>
        <end position="120"/>
    </location>
</feature>
<organism evidence="2 3">
    <name type="scientific">Acanthoscelides obtectus</name>
    <name type="common">Bean weevil</name>
    <name type="synonym">Bruchus obtectus</name>
    <dbReference type="NCBI Taxonomy" id="200917"/>
    <lineage>
        <taxon>Eukaryota</taxon>
        <taxon>Metazoa</taxon>
        <taxon>Ecdysozoa</taxon>
        <taxon>Arthropoda</taxon>
        <taxon>Hexapoda</taxon>
        <taxon>Insecta</taxon>
        <taxon>Pterygota</taxon>
        <taxon>Neoptera</taxon>
        <taxon>Endopterygota</taxon>
        <taxon>Coleoptera</taxon>
        <taxon>Polyphaga</taxon>
        <taxon>Cucujiformia</taxon>
        <taxon>Chrysomeloidea</taxon>
        <taxon>Chrysomelidae</taxon>
        <taxon>Bruchinae</taxon>
        <taxon>Bruchini</taxon>
        <taxon>Acanthoscelides</taxon>
    </lineage>
</organism>
<dbReference type="AlphaFoldDB" id="A0A9P0LLE9"/>
<name>A0A9P0LLE9_ACAOB</name>
<evidence type="ECO:0000313" key="2">
    <source>
        <dbReference type="EMBL" id="CAH1997132.1"/>
    </source>
</evidence>
<accession>A0A9P0LLE9</accession>
<reference evidence="2" key="1">
    <citation type="submission" date="2022-03" db="EMBL/GenBank/DDBJ databases">
        <authorList>
            <person name="Sayadi A."/>
        </authorList>
    </citation>
    <scope>NUCLEOTIDE SEQUENCE</scope>
</reference>
<comment type="caution">
    <text evidence="2">The sequence shown here is derived from an EMBL/GenBank/DDBJ whole genome shotgun (WGS) entry which is preliminary data.</text>
</comment>